<name>A0ABT2TKD7_9FIRM</name>
<protein>
    <submittedName>
        <fullName evidence="2">MBL fold metallo-hydrolase</fullName>
    </submittedName>
</protein>
<dbReference type="InterPro" id="IPR036866">
    <property type="entry name" value="RibonucZ/Hydroxyglut_hydro"/>
</dbReference>
<dbReference type="EMBL" id="JAOQJQ010000003">
    <property type="protein sequence ID" value="MCU6762567.1"/>
    <property type="molecule type" value="Genomic_DNA"/>
</dbReference>
<reference evidence="2 3" key="1">
    <citation type="journal article" date="2021" name="ISME Commun">
        <title>Automated analysis of genomic sequences facilitates high-throughput and comprehensive description of bacteria.</title>
        <authorList>
            <person name="Hitch T.C.A."/>
        </authorList>
    </citation>
    <scope>NUCLEOTIDE SEQUENCE [LARGE SCALE GENOMIC DNA]</scope>
    <source>
        <strain evidence="2 3">Sanger_109</strain>
    </source>
</reference>
<keyword evidence="3" id="KW-1185">Reference proteome</keyword>
<proteinExistence type="predicted"/>
<dbReference type="Gene3D" id="3.60.15.10">
    <property type="entry name" value="Ribonuclease Z/Hydroxyacylglutathione hydrolase-like"/>
    <property type="match status" value="1"/>
</dbReference>
<evidence type="ECO:0000313" key="3">
    <source>
        <dbReference type="Proteomes" id="UP001652442"/>
    </source>
</evidence>
<dbReference type="Pfam" id="PF00753">
    <property type="entry name" value="Lactamase_B"/>
    <property type="match status" value="1"/>
</dbReference>
<dbReference type="PANTHER" id="PTHR13754">
    <property type="entry name" value="METALLO-BETA-LACTAMASE SUPERFAMILY PROTEIN"/>
    <property type="match status" value="1"/>
</dbReference>
<dbReference type="InterPro" id="IPR001279">
    <property type="entry name" value="Metallo-B-lactamas"/>
</dbReference>
<evidence type="ECO:0000259" key="1">
    <source>
        <dbReference type="SMART" id="SM00849"/>
    </source>
</evidence>
<feature type="domain" description="Metallo-beta-lactamase" evidence="1">
    <location>
        <begin position="20"/>
        <end position="243"/>
    </location>
</feature>
<dbReference type="SMART" id="SM00849">
    <property type="entry name" value="Lactamase_B"/>
    <property type="match status" value="1"/>
</dbReference>
<dbReference type="SUPFAM" id="SSF56281">
    <property type="entry name" value="Metallo-hydrolase/oxidoreductase"/>
    <property type="match status" value="1"/>
</dbReference>
<gene>
    <name evidence="2" type="ORF">OCV88_09495</name>
</gene>
<accession>A0ABT2TKD7</accession>
<organism evidence="2 3">
    <name type="scientific">Brotonthovivens ammoniilytica</name>
    <dbReference type="NCBI Taxonomy" id="2981725"/>
    <lineage>
        <taxon>Bacteria</taxon>
        <taxon>Bacillati</taxon>
        <taxon>Bacillota</taxon>
        <taxon>Clostridia</taxon>
        <taxon>Lachnospirales</taxon>
        <taxon>Lachnospiraceae</taxon>
        <taxon>Brotonthovivens</taxon>
    </lineage>
</organism>
<comment type="caution">
    <text evidence="2">The sequence shown here is derived from an EMBL/GenBank/DDBJ whole genome shotgun (WGS) entry which is preliminary data.</text>
</comment>
<evidence type="ECO:0000313" key="2">
    <source>
        <dbReference type="EMBL" id="MCU6762567.1"/>
    </source>
</evidence>
<dbReference type="RefSeq" id="WP_158425267.1">
    <property type="nucleotide sequence ID" value="NZ_JAOQJQ010000003.1"/>
</dbReference>
<dbReference type="Proteomes" id="UP001652442">
    <property type="component" value="Unassembled WGS sequence"/>
</dbReference>
<dbReference type="InterPro" id="IPR052926">
    <property type="entry name" value="Metallo-beta-lactamase_dom"/>
</dbReference>
<dbReference type="CDD" id="cd07713">
    <property type="entry name" value="DHPS-like_MBL-fold"/>
    <property type="match status" value="1"/>
</dbReference>
<sequence length="272" mass="30550">MRIFVLSENLTYQRGIVCEHGLSLLIEEGGKRWLFDTGQTGIFVKNARTMGLALEPLDGIILSHGHFDHCGGIETLIRQLSVPVPVYVRGRAFEAKFADKKGPEKEEIGIPWKKESCGSLVLVEERKKKLSQDVWLLGDIPYTPGLEGTSPGMFVLRAGQFEQDRMSDEQMLVFDTPKGLLVFAGCSHPGIINCLHYVREQFPGKKIYSLLAGMHLMHAGQEKISWTLERLREYGAEVLMPVHCTGVNAIVQIQQQYPEQFRDVHCGSVIEL</sequence>
<dbReference type="PANTHER" id="PTHR13754:SF18">
    <property type="entry name" value="7,8-DIHYDROPTERIN-6-METHYL-4-(BETA-D-RIBOFURANOSYL)-AMINOBENZENE-5'-PHOSPHATE SYNTHASE"/>
    <property type="match status" value="1"/>
</dbReference>
<dbReference type="InterPro" id="IPR041712">
    <property type="entry name" value="DHPS-like_MBL-fold"/>
</dbReference>